<organism evidence="3 4">
    <name type="scientific">Muribaculum intestinale</name>
    <dbReference type="NCBI Taxonomy" id="1796646"/>
    <lineage>
        <taxon>Bacteria</taxon>
        <taxon>Pseudomonadati</taxon>
        <taxon>Bacteroidota</taxon>
        <taxon>Bacteroidia</taxon>
        <taxon>Bacteroidales</taxon>
        <taxon>Muribaculaceae</taxon>
        <taxon>Muribaculum</taxon>
    </lineage>
</organism>
<dbReference type="GO" id="GO:0015344">
    <property type="term" value="F:siderophore uptake transmembrane transporter activity"/>
    <property type="evidence" value="ECO:0007669"/>
    <property type="project" value="TreeGrafter"/>
</dbReference>
<dbReference type="PANTHER" id="PTHR30069">
    <property type="entry name" value="TONB-DEPENDENT OUTER MEMBRANE RECEPTOR"/>
    <property type="match status" value="1"/>
</dbReference>
<dbReference type="GO" id="GO:0044718">
    <property type="term" value="P:siderophore transmembrane transport"/>
    <property type="evidence" value="ECO:0007669"/>
    <property type="project" value="TreeGrafter"/>
</dbReference>
<dbReference type="AlphaFoldDB" id="A0A4V3RUV1"/>
<dbReference type="Proteomes" id="UP000306630">
    <property type="component" value="Unassembled WGS sequence"/>
</dbReference>
<dbReference type="InterPro" id="IPR039426">
    <property type="entry name" value="TonB-dep_rcpt-like"/>
</dbReference>
<evidence type="ECO:0000313" key="4">
    <source>
        <dbReference type="Proteomes" id="UP000306630"/>
    </source>
</evidence>
<dbReference type="PANTHER" id="PTHR30069:SF29">
    <property type="entry name" value="HEMOGLOBIN AND HEMOGLOBIN-HAPTOGLOBIN-BINDING PROTEIN 1-RELATED"/>
    <property type="match status" value="1"/>
</dbReference>
<name>A0A4V3RUV1_9BACT</name>
<accession>A0A4V3RUV1</accession>
<evidence type="ECO:0008006" key="5">
    <source>
        <dbReference type="Google" id="ProtNLM"/>
    </source>
</evidence>
<evidence type="ECO:0000256" key="2">
    <source>
        <dbReference type="SAM" id="SignalP"/>
    </source>
</evidence>
<feature type="chain" id="PRO_5020225794" description="TonB-dependent receptor plug domain-containing protein" evidence="2">
    <location>
        <begin position="23"/>
        <end position="690"/>
    </location>
</feature>
<keyword evidence="1 2" id="KW-0732">Signal</keyword>
<evidence type="ECO:0000256" key="1">
    <source>
        <dbReference type="ARBA" id="ARBA00022729"/>
    </source>
</evidence>
<dbReference type="SUPFAM" id="SSF56935">
    <property type="entry name" value="Porins"/>
    <property type="match status" value="1"/>
</dbReference>
<evidence type="ECO:0000313" key="3">
    <source>
        <dbReference type="EMBL" id="TGY76369.1"/>
    </source>
</evidence>
<dbReference type="RefSeq" id="WP_135992664.1">
    <property type="nucleotide sequence ID" value="NZ_CARMWJ010000005.1"/>
</dbReference>
<comment type="caution">
    <text evidence="3">The sequence shown here is derived from an EMBL/GenBank/DDBJ whole genome shotgun (WGS) entry which is preliminary data.</text>
</comment>
<sequence length="690" mass="75284">MAGVARSAWLPLLCIGVFTANGATPSLSTDSIGRPDSGVTLEEVTVEAQSRRPARVSADGSVTLDAIVTGQRMRAFGEADAMRWIGTLPGISSAGDYASGVSVDGTEYSHTYYGIGGAPVFFPYHFGGIFSVFNAEHYPVVRVEKSVHTPDMPPRLGGRIEFSPRRGLSERLRGVVNVGLLASSATVTVPVGKRADITASGRLSYINALYGGVLKANSTDIDYGFNDYNLTARFIAGSSDRLAMHLFYNRDFLSTADKRYALDTRFRWHNFLAAAEWEHKASRFQWHQNLYCSTFGSTFGMSMTRISAKVPSSITETGTRGHGGYDIGGGVGMRLLLGASASHISGIPQWASVDGYGYGSAQRPERVNSYSSRGHVALELSPIESLRLTVGSSLTLYGARDYHPVFVDPMVTLSWTSRAGIFNLHASGYTQTLHQVGFSDIGLASNFWLAASRSLKAQRARTLAASWMYAPDNAGWELSADIYYKRLSGASEYDGTTITLLDADYDSMEHIITGDGRNYGLGFMASKVAGRLTGSVSLAWGRAQRRFPSIGSDWVTAAVEQRLSATVQAHYRLSGSVGLDAVWTYATGRPVTPVTALYLIGENVISEYGERNSRCMPPYHRLDLSASWSFRIKQWPGIDNMLVLSVINAYGHNNVSIVTFGYDTDENVFARREASSLYKFMPSIAYVMRF</sequence>
<reference evidence="3 4" key="1">
    <citation type="submission" date="2019-04" db="EMBL/GenBank/DDBJ databases">
        <title>Microbes associate with the intestines of laboratory mice.</title>
        <authorList>
            <person name="Navarre W."/>
            <person name="Wong E."/>
            <person name="Huang K."/>
            <person name="Tropini C."/>
            <person name="Ng K."/>
            <person name="Yu B."/>
        </authorList>
    </citation>
    <scope>NUCLEOTIDE SEQUENCE [LARGE SCALE GENOMIC DNA]</scope>
    <source>
        <strain evidence="3 4">NM06_A21</strain>
    </source>
</reference>
<gene>
    <name evidence="3" type="ORF">E5333_01025</name>
</gene>
<proteinExistence type="predicted"/>
<dbReference type="EMBL" id="SRYD01000003">
    <property type="protein sequence ID" value="TGY76369.1"/>
    <property type="molecule type" value="Genomic_DNA"/>
</dbReference>
<feature type="signal peptide" evidence="2">
    <location>
        <begin position="1"/>
        <end position="22"/>
    </location>
</feature>
<protein>
    <recommendedName>
        <fullName evidence="5">TonB-dependent receptor plug domain-containing protein</fullName>
    </recommendedName>
</protein>